<dbReference type="Proteomes" id="UP001498476">
    <property type="component" value="Unassembled WGS sequence"/>
</dbReference>
<keyword evidence="4" id="KW-1185">Reference proteome</keyword>
<sequence>MSALFEILVPVKLKDVPGGSAIYLGICPLSVTSFAFSSSTTASEAVKQRFDSAALCLDFHLNKNPTVLIPSSTREPVVAARVRSGRVLDAIYQLSRVTALRIYIKDAILSKDELQSISNGVNQGHLKPFLNPDHDISRMYGGNGAKITTLPDPKPPPYTEDEPPPPPNAPAYDRKRARQSTDDERDSISHIWAELRTIHKRDAMRTTALEAAQQETRELRADNATLREKLTTLEKSHQDLEAEVAELKSAMMEMGDMKDAEKIEMQDDIIALTNRVDYLDRGKDDDAFLERVTQDVLHELGTRLLGD</sequence>
<reference evidence="3 4" key="1">
    <citation type="journal article" date="2025" name="Microbiol. Resour. Announc.">
        <title>Draft genome sequences for Neonectria magnoliae and Neonectria punicea, canker pathogens of Liriodendron tulipifera and Acer saccharum in West Virginia.</title>
        <authorList>
            <person name="Petronek H.M."/>
            <person name="Kasson M.T."/>
            <person name="Metheny A.M."/>
            <person name="Stauder C.M."/>
            <person name="Lovett B."/>
            <person name="Lynch S.C."/>
            <person name="Garnas J.R."/>
            <person name="Kasson L.R."/>
            <person name="Stajich J.E."/>
        </authorList>
    </citation>
    <scope>NUCLEOTIDE SEQUENCE [LARGE SCALE GENOMIC DNA]</scope>
    <source>
        <strain evidence="3 4">NRRL 64653</strain>
    </source>
</reference>
<proteinExistence type="predicted"/>
<gene>
    <name evidence="3" type="ORF">QQX98_012113</name>
</gene>
<feature type="compositionally biased region" description="Basic and acidic residues" evidence="2">
    <location>
        <begin position="179"/>
        <end position="188"/>
    </location>
</feature>
<accession>A0ABR1GJY7</accession>
<name>A0ABR1GJY7_9HYPO</name>
<evidence type="ECO:0000256" key="1">
    <source>
        <dbReference type="SAM" id="Coils"/>
    </source>
</evidence>
<organism evidence="3 4">
    <name type="scientific">Neonectria punicea</name>
    <dbReference type="NCBI Taxonomy" id="979145"/>
    <lineage>
        <taxon>Eukaryota</taxon>
        <taxon>Fungi</taxon>
        <taxon>Dikarya</taxon>
        <taxon>Ascomycota</taxon>
        <taxon>Pezizomycotina</taxon>
        <taxon>Sordariomycetes</taxon>
        <taxon>Hypocreomycetidae</taxon>
        <taxon>Hypocreales</taxon>
        <taxon>Nectriaceae</taxon>
        <taxon>Neonectria</taxon>
    </lineage>
</organism>
<feature type="coiled-coil region" evidence="1">
    <location>
        <begin position="209"/>
        <end position="257"/>
    </location>
</feature>
<protein>
    <submittedName>
        <fullName evidence="3">Uncharacterized protein</fullName>
    </submittedName>
</protein>
<evidence type="ECO:0000313" key="4">
    <source>
        <dbReference type="Proteomes" id="UP001498476"/>
    </source>
</evidence>
<keyword evidence="1" id="KW-0175">Coiled coil</keyword>
<evidence type="ECO:0000313" key="3">
    <source>
        <dbReference type="EMBL" id="KAK7398505.1"/>
    </source>
</evidence>
<comment type="caution">
    <text evidence="3">The sequence shown here is derived from an EMBL/GenBank/DDBJ whole genome shotgun (WGS) entry which is preliminary data.</text>
</comment>
<feature type="region of interest" description="Disordered" evidence="2">
    <location>
        <begin position="132"/>
        <end position="188"/>
    </location>
</feature>
<dbReference type="EMBL" id="JAZAVJ010000331">
    <property type="protein sequence ID" value="KAK7398505.1"/>
    <property type="molecule type" value="Genomic_DNA"/>
</dbReference>
<evidence type="ECO:0000256" key="2">
    <source>
        <dbReference type="SAM" id="MobiDB-lite"/>
    </source>
</evidence>
<feature type="compositionally biased region" description="Pro residues" evidence="2">
    <location>
        <begin position="152"/>
        <end position="169"/>
    </location>
</feature>